<feature type="region of interest" description="Disordered" evidence="1">
    <location>
        <begin position="255"/>
        <end position="278"/>
    </location>
</feature>
<dbReference type="STRING" id="172043.RM53_05480"/>
<accession>A0A0B4CSN3</accession>
<proteinExistence type="predicted"/>
<organism evidence="2 3">
    <name type="scientific">Brevundimonas nasdae</name>
    <dbReference type="NCBI Taxonomy" id="172043"/>
    <lineage>
        <taxon>Bacteria</taxon>
        <taxon>Pseudomonadati</taxon>
        <taxon>Pseudomonadota</taxon>
        <taxon>Alphaproteobacteria</taxon>
        <taxon>Caulobacterales</taxon>
        <taxon>Caulobacteraceae</taxon>
        <taxon>Brevundimonas</taxon>
    </lineage>
</organism>
<reference evidence="2 3" key="1">
    <citation type="submission" date="2014-12" db="EMBL/GenBank/DDBJ databases">
        <title>Genome sequencing of Brevundimonas nasdae TPW30.</title>
        <authorList>
            <person name="Tan P.W."/>
            <person name="Chan K.-G."/>
        </authorList>
    </citation>
    <scope>NUCLEOTIDE SEQUENCE [LARGE SCALE GENOMIC DNA]</scope>
    <source>
        <strain evidence="2 3">TPW30</strain>
    </source>
</reference>
<evidence type="ECO:0000313" key="3">
    <source>
        <dbReference type="Proteomes" id="UP000031166"/>
    </source>
</evidence>
<dbReference type="EMBL" id="JWSY01000007">
    <property type="protein sequence ID" value="KIC59442.1"/>
    <property type="molecule type" value="Genomic_DNA"/>
</dbReference>
<comment type="caution">
    <text evidence="2">The sequence shown here is derived from an EMBL/GenBank/DDBJ whole genome shotgun (WGS) entry which is preliminary data.</text>
</comment>
<evidence type="ECO:0000313" key="2">
    <source>
        <dbReference type="EMBL" id="KIC59442.1"/>
    </source>
</evidence>
<protein>
    <recommendedName>
        <fullName evidence="4">Lipoprotein</fullName>
    </recommendedName>
</protein>
<name>A0A0B4CSN3_9CAUL</name>
<sequence>MENSMKAAPWIALVVGAGLSACATSVPEYRMIPTADHGVGVRFSRGNAAMISNGPSGSIMLLPVRYNASSKLFFVIAAFNTSGQPINIGTEDVRIYLDDGRPLRIQDFNYLRQESKREAERAMAAAWISAGIEGYLTYQAAEDHPRRTEIAFRRASGEFYLSDQAIEHGLRRAISSWGRRVLQTTTVDPGTATAGFIYADQLLVPEGSARAILVDINFGGSPHQFTINLASSTSADEVPTNIPAVPAQRMQAMQRTSETYHWTDGPPPSPLDGVPVIE</sequence>
<evidence type="ECO:0000256" key="1">
    <source>
        <dbReference type="SAM" id="MobiDB-lite"/>
    </source>
</evidence>
<gene>
    <name evidence="2" type="ORF">RM53_05480</name>
</gene>
<dbReference type="Proteomes" id="UP000031166">
    <property type="component" value="Unassembled WGS sequence"/>
</dbReference>
<dbReference type="PROSITE" id="PS51257">
    <property type="entry name" value="PROKAR_LIPOPROTEIN"/>
    <property type="match status" value="1"/>
</dbReference>
<evidence type="ECO:0008006" key="4">
    <source>
        <dbReference type="Google" id="ProtNLM"/>
    </source>
</evidence>
<dbReference type="AlphaFoldDB" id="A0A0B4CSN3"/>